<dbReference type="Gene3D" id="3.30.700.20">
    <property type="entry name" value="Hypothetical protein ph0010, domain 1"/>
    <property type="match status" value="1"/>
</dbReference>
<reference evidence="2" key="1">
    <citation type="submission" date="2021-06" db="EMBL/GenBank/DDBJ databases">
        <authorList>
            <person name="Kallberg Y."/>
            <person name="Tangrot J."/>
            <person name="Rosling A."/>
        </authorList>
    </citation>
    <scope>NUCLEOTIDE SEQUENCE</scope>
    <source>
        <strain evidence="2">AZ414A</strain>
    </source>
</reference>
<comment type="caution">
    <text evidence="2">The sequence shown here is derived from an EMBL/GenBank/DDBJ whole genome shotgun (WGS) entry which is preliminary data.</text>
</comment>
<evidence type="ECO:0000313" key="2">
    <source>
        <dbReference type="EMBL" id="CAG8517257.1"/>
    </source>
</evidence>
<dbReference type="AlphaFoldDB" id="A0A9N9A4F4"/>
<evidence type="ECO:0000313" key="3">
    <source>
        <dbReference type="Proteomes" id="UP000789706"/>
    </source>
</evidence>
<dbReference type="EMBL" id="CAJVPK010000491">
    <property type="protein sequence ID" value="CAG8517257.1"/>
    <property type="molecule type" value="Genomic_DNA"/>
</dbReference>
<organism evidence="2 3">
    <name type="scientific">Diversispora eburnea</name>
    <dbReference type="NCBI Taxonomy" id="1213867"/>
    <lineage>
        <taxon>Eukaryota</taxon>
        <taxon>Fungi</taxon>
        <taxon>Fungi incertae sedis</taxon>
        <taxon>Mucoromycota</taxon>
        <taxon>Glomeromycotina</taxon>
        <taxon>Glomeromycetes</taxon>
        <taxon>Diversisporales</taxon>
        <taxon>Diversisporaceae</taxon>
        <taxon>Diversispora</taxon>
    </lineage>
</organism>
<dbReference type="Proteomes" id="UP000789706">
    <property type="component" value="Unassembled WGS sequence"/>
</dbReference>
<dbReference type="InterPro" id="IPR027485">
    <property type="entry name" value="AMMECR1_N"/>
</dbReference>
<dbReference type="PANTHER" id="PTHR13016:SF0">
    <property type="entry name" value="AMME SYNDROME CANDIDATE GENE 1 PROTEIN"/>
    <property type="match status" value="1"/>
</dbReference>
<dbReference type="NCBIfam" id="TIGR00296">
    <property type="entry name" value="TIGR00296 family protein"/>
    <property type="match status" value="1"/>
</dbReference>
<protein>
    <submittedName>
        <fullName evidence="2">10285_t:CDS:1</fullName>
    </submittedName>
</protein>
<dbReference type="Pfam" id="PF01871">
    <property type="entry name" value="AMMECR1"/>
    <property type="match status" value="1"/>
</dbReference>
<dbReference type="OrthoDB" id="24630at2759"/>
<dbReference type="PANTHER" id="PTHR13016">
    <property type="entry name" value="AMMECR1 HOMOLOG"/>
    <property type="match status" value="1"/>
</dbReference>
<gene>
    <name evidence="2" type="ORF">DEBURN_LOCUS5481</name>
</gene>
<name>A0A9N9A4F4_9GLOM</name>
<feature type="domain" description="AMMECR1" evidence="1">
    <location>
        <begin position="1"/>
        <end position="191"/>
    </location>
</feature>
<accession>A0A9N9A4F4</accession>
<dbReference type="PROSITE" id="PS51112">
    <property type="entry name" value="AMMECR1"/>
    <property type="match status" value="1"/>
</dbReference>
<dbReference type="InterPro" id="IPR036071">
    <property type="entry name" value="AMMECR1_dom_sf"/>
</dbReference>
<evidence type="ECO:0000259" key="1">
    <source>
        <dbReference type="PROSITE" id="PS51112"/>
    </source>
</evidence>
<sequence>MVAGIEHCVYCFDVLVAHFEGRVPLEPEFDDDQYPLFVTWNVVHHDQLRLRGCIGNFEPLSLHSGLKEYAITSAIHDRRFTPITARELTNLTCGVSLLTQFEDADDYLDWEIGVHGIWIEFVDDHNRRRSGTYLPEVAEEQCWTKEETIDSLLRKSGYNGRITDRIRSRVVLTRYQSAKHNITYDEYIQYILSKKSTTPNTKVIHHHESKKSKESNNNKQKLIIDGFDIDELN</sequence>
<dbReference type="SUPFAM" id="SSF143447">
    <property type="entry name" value="AMMECR1-like"/>
    <property type="match status" value="1"/>
</dbReference>
<dbReference type="InterPro" id="IPR002733">
    <property type="entry name" value="AMMECR1_domain"/>
</dbReference>
<dbReference type="InterPro" id="IPR023473">
    <property type="entry name" value="AMMECR1"/>
</dbReference>
<keyword evidence="3" id="KW-1185">Reference proteome</keyword>
<proteinExistence type="predicted"/>